<sequence>MSGRFKRHLSKASTSAGEGNGSGGNASGAMARKKRRLENVSSDDEERSFWTPKHLGDLKAYNRSASEAPAEVIKSFDCVICLLFCIFQLFRKDLISAMKLADNEPLTPDDFWGITDQWKQEWERGVQVPVNPDSLPEPSIMKIKDYPRPNADFRLPRRYIRVTHNDFFNNEKHVLSNLPTKAEKMCRYDMDNLDEAWLKSYNGERARMGAEPVPQYIFELILEHLEETCWENIQKLLKTEETLAIEFDEDVICDVCRSPDREEGNEMVFCDICNICVHQACYGITAIPSGSWHCRTCSLGIKPNCDLCPNKGGAMKSTKSGHKWAHVACALWIPEVSIGSVERMEPITKIANIPQSRWALVCVLCRERRGACIQCSVKSCKTAYHVTCAFKHGLEMKAIIEDENADDVKLRSYCEKHSMTGKKDNSDGDSDSGLSNSQKKKRDLTNEQKNQARAAKLRQIEAEFFNHVDVLQTSTFLDIDFETTETIFYYWKLKRRGGFNKPLLTPRSQELDLLSQQQEDDLERMKMFVQLRQYLER</sequence>
<dbReference type="InterPro" id="IPR013083">
    <property type="entry name" value="Znf_RING/FYVE/PHD"/>
</dbReference>
<dbReference type="CDD" id="cd15671">
    <property type="entry name" value="ePHD_JADE"/>
    <property type="match status" value="1"/>
</dbReference>
<dbReference type="PROSITE" id="PS51805">
    <property type="entry name" value="EPHD"/>
    <property type="match status" value="1"/>
</dbReference>
<name>A0A5N5SLQ6_9CRUS</name>
<dbReference type="Pfam" id="PF10513">
    <property type="entry name" value="EPL1"/>
    <property type="match status" value="1"/>
</dbReference>
<evidence type="ECO:0000256" key="5">
    <source>
        <dbReference type="ARBA" id="ARBA00038371"/>
    </source>
</evidence>
<feature type="region of interest" description="Disordered" evidence="9">
    <location>
        <begin position="418"/>
        <end position="452"/>
    </location>
</feature>
<organism evidence="12 13">
    <name type="scientific">Armadillidium nasatum</name>
    <dbReference type="NCBI Taxonomy" id="96803"/>
    <lineage>
        <taxon>Eukaryota</taxon>
        <taxon>Metazoa</taxon>
        <taxon>Ecdysozoa</taxon>
        <taxon>Arthropoda</taxon>
        <taxon>Crustacea</taxon>
        <taxon>Multicrustacea</taxon>
        <taxon>Malacostraca</taxon>
        <taxon>Eumalacostraca</taxon>
        <taxon>Peracarida</taxon>
        <taxon>Isopoda</taxon>
        <taxon>Oniscidea</taxon>
        <taxon>Crinocheta</taxon>
        <taxon>Armadillidiidae</taxon>
        <taxon>Armadillidium</taxon>
    </lineage>
</organism>
<evidence type="ECO:0000256" key="7">
    <source>
        <dbReference type="ARBA" id="ARBA00068706"/>
    </source>
</evidence>
<evidence type="ECO:0000313" key="13">
    <source>
        <dbReference type="Proteomes" id="UP000326759"/>
    </source>
</evidence>
<evidence type="ECO:0000256" key="2">
    <source>
        <dbReference type="ARBA" id="ARBA00022737"/>
    </source>
</evidence>
<evidence type="ECO:0000256" key="3">
    <source>
        <dbReference type="ARBA" id="ARBA00022771"/>
    </source>
</evidence>
<dbReference type="FunFam" id="3.30.40.10:FF:000030">
    <property type="entry name" value="Protein Jade-1 isoform 1"/>
    <property type="match status" value="1"/>
</dbReference>
<dbReference type="Pfam" id="PF13831">
    <property type="entry name" value="PHD_2"/>
    <property type="match status" value="1"/>
</dbReference>
<evidence type="ECO:0000259" key="11">
    <source>
        <dbReference type="PROSITE" id="PS51805"/>
    </source>
</evidence>
<dbReference type="CDD" id="cd15573">
    <property type="entry name" value="PHD_JADE"/>
    <property type="match status" value="1"/>
</dbReference>
<dbReference type="InterPro" id="IPR001965">
    <property type="entry name" value="Znf_PHD"/>
</dbReference>
<feature type="non-terminal residue" evidence="12">
    <location>
        <position position="537"/>
    </location>
</feature>
<feature type="domain" description="PHD-type" evidence="11">
    <location>
        <begin position="302"/>
        <end position="418"/>
    </location>
</feature>
<dbReference type="InterPro" id="IPR050701">
    <property type="entry name" value="Histone_Mod_Regulator"/>
</dbReference>
<dbReference type="GO" id="GO:0006357">
    <property type="term" value="P:regulation of transcription by RNA polymerase II"/>
    <property type="evidence" value="ECO:0007669"/>
    <property type="project" value="TreeGrafter"/>
</dbReference>
<dbReference type="GO" id="GO:0008270">
    <property type="term" value="F:zinc ion binding"/>
    <property type="evidence" value="ECO:0007669"/>
    <property type="project" value="UniProtKB-KW"/>
</dbReference>
<dbReference type="OrthoDB" id="20839at2759"/>
<keyword evidence="1" id="KW-0479">Metal-binding</keyword>
<feature type="compositionally biased region" description="Basic residues" evidence="9">
    <location>
        <begin position="1"/>
        <end position="10"/>
    </location>
</feature>
<evidence type="ECO:0000256" key="1">
    <source>
        <dbReference type="ARBA" id="ARBA00022723"/>
    </source>
</evidence>
<evidence type="ECO:0000256" key="4">
    <source>
        <dbReference type="ARBA" id="ARBA00022833"/>
    </source>
</evidence>
<accession>A0A5N5SLQ6</accession>
<keyword evidence="13" id="KW-1185">Reference proteome</keyword>
<proteinExistence type="inferred from homology"/>
<protein>
    <recommendedName>
        <fullName evidence="7">PHD finger protein rhinoceros</fullName>
    </recommendedName>
</protein>
<dbReference type="Proteomes" id="UP000326759">
    <property type="component" value="Unassembled WGS sequence"/>
</dbReference>
<dbReference type="AlphaFoldDB" id="A0A5N5SLQ6"/>
<dbReference type="SUPFAM" id="SSF57903">
    <property type="entry name" value="FYVE/PHD zinc finger"/>
    <property type="match status" value="1"/>
</dbReference>
<dbReference type="InterPro" id="IPR011011">
    <property type="entry name" value="Znf_FYVE_PHD"/>
</dbReference>
<comment type="caution">
    <text evidence="12">The sequence shown here is derived from an EMBL/GenBank/DDBJ whole genome shotgun (WGS) entry which is preliminary data.</text>
</comment>
<dbReference type="PROSITE" id="PS01359">
    <property type="entry name" value="ZF_PHD_1"/>
    <property type="match status" value="1"/>
</dbReference>
<dbReference type="Gene3D" id="3.30.40.10">
    <property type="entry name" value="Zinc/RING finger domain, C3HC4 (zinc finger)"/>
    <property type="match status" value="2"/>
</dbReference>
<dbReference type="Pfam" id="PF13832">
    <property type="entry name" value="zf-HC5HC2H_2"/>
    <property type="match status" value="1"/>
</dbReference>
<feature type="domain" description="PHD-type" evidence="10">
    <location>
        <begin position="250"/>
        <end position="300"/>
    </location>
</feature>
<dbReference type="PANTHER" id="PTHR13793">
    <property type="entry name" value="PHD FINGER PROTEINS"/>
    <property type="match status" value="1"/>
</dbReference>
<feature type="region of interest" description="Disordered" evidence="9">
    <location>
        <begin position="1"/>
        <end position="45"/>
    </location>
</feature>
<dbReference type="InterPro" id="IPR019787">
    <property type="entry name" value="Znf_PHD-finger"/>
</dbReference>
<dbReference type="EMBL" id="SEYY01023314">
    <property type="protein sequence ID" value="KAB7494936.1"/>
    <property type="molecule type" value="Genomic_DNA"/>
</dbReference>
<dbReference type="InterPro" id="IPR019542">
    <property type="entry name" value="Enhancer_polycomb-like_N"/>
</dbReference>
<gene>
    <name evidence="12" type="primary">rno</name>
    <name evidence="12" type="ORF">Anas_11894</name>
</gene>
<reference evidence="12 13" key="1">
    <citation type="journal article" date="2019" name="PLoS Biol.">
        <title>Sex chromosomes control vertical transmission of feminizing Wolbachia symbionts in an isopod.</title>
        <authorList>
            <person name="Becking T."/>
            <person name="Chebbi M.A."/>
            <person name="Giraud I."/>
            <person name="Moumen B."/>
            <person name="Laverre T."/>
            <person name="Caubet Y."/>
            <person name="Peccoud J."/>
            <person name="Gilbert C."/>
            <person name="Cordaux R."/>
        </authorList>
    </citation>
    <scope>NUCLEOTIDE SEQUENCE [LARGE SCALE GENOMIC DNA]</scope>
    <source>
        <strain evidence="12">ANa2</strain>
        <tissue evidence="12">Whole body excluding digestive tract and cuticle</tissue>
    </source>
</reference>
<comment type="similarity">
    <text evidence="5">Belongs to the JADE family.</text>
</comment>
<dbReference type="InterPro" id="IPR034732">
    <property type="entry name" value="EPHD"/>
</dbReference>
<dbReference type="PROSITE" id="PS50016">
    <property type="entry name" value="ZF_PHD_2"/>
    <property type="match status" value="1"/>
</dbReference>
<comment type="function">
    <text evidence="6">May function as a negative regulator of the EGFR/Ras/MAPK signaling pathway during eye development.</text>
</comment>
<evidence type="ECO:0000259" key="10">
    <source>
        <dbReference type="PROSITE" id="PS50016"/>
    </source>
</evidence>
<dbReference type="PANTHER" id="PTHR13793:SF160">
    <property type="entry name" value="PHD FINGER PROTEIN RHINOCEROS"/>
    <property type="match status" value="1"/>
</dbReference>
<keyword evidence="4" id="KW-0862">Zinc</keyword>
<evidence type="ECO:0000256" key="8">
    <source>
        <dbReference type="PROSITE-ProRule" id="PRU00146"/>
    </source>
</evidence>
<keyword evidence="2" id="KW-0677">Repeat</keyword>
<evidence type="ECO:0000313" key="12">
    <source>
        <dbReference type="EMBL" id="KAB7494936.1"/>
    </source>
</evidence>
<dbReference type="SMART" id="SM00249">
    <property type="entry name" value="PHD"/>
    <property type="match status" value="2"/>
</dbReference>
<evidence type="ECO:0000256" key="6">
    <source>
        <dbReference type="ARBA" id="ARBA00055261"/>
    </source>
</evidence>
<dbReference type="FunFam" id="3.30.40.10:FF:000004">
    <property type="entry name" value="Jade family PHD finger 2"/>
    <property type="match status" value="1"/>
</dbReference>
<evidence type="ECO:0000256" key="9">
    <source>
        <dbReference type="SAM" id="MobiDB-lite"/>
    </source>
</evidence>
<keyword evidence="3 8" id="KW-0863">Zinc-finger</keyword>
<dbReference type="InterPro" id="IPR019786">
    <property type="entry name" value="Zinc_finger_PHD-type_CS"/>
</dbReference>